<dbReference type="Gene3D" id="3.30.565.10">
    <property type="entry name" value="Histidine kinase-like ATPase, C-terminal domain"/>
    <property type="match status" value="1"/>
</dbReference>
<evidence type="ECO:0000256" key="14">
    <source>
        <dbReference type="ARBA" id="ARBA00022989"/>
    </source>
</evidence>
<dbReference type="GO" id="GO:0006355">
    <property type="term" value="P:regulation of DNA-templated transcription"/>
    <property type="evidence" value="ECO:0007669"/>
    <property type="project" value="InterPro"/>
</dbReference>
<dbReference type="GO" id="GO:0016036">
    <property type="term" value="P:cellular response to phosphate starvation"/>
    <property type="evidence" value="ECO:0007669"/>
    <property type="project" value="TreeGrafter"/>
</dbReference>
<dbReference type="EC" id="2.7.13.3" evidence="3"/>
<keyword evidence="13" id="KW-0067">ATP-binding</keyword>
<keyword evidence="11" id="KW-0547">Nucleotide-binding</keyword>
<evidence type="ECO:0000256" key="6">
    <source>
        <dbReference type="ARBA" id="ARBA00022475"/>
    </source>
</evidence>
<dbReference type="Gene3D" id="3.30.450.20">
    <property type="entry name" value="PAS domain"/>
    <property type="match status" value="1"/>
</dbReference>
<dbReference type="PANTHER" id="PTHR45453:SF1">
    <property type="entry name" value="PHOSPHATE REGULON SENSOR PROTEIN PHOR"/>
    <property type="match status" value="1"/>
</dbReference>
<evidence type="ECO:0000256" key="15">
    <source>
        <dbReference type="ARBA" id="ARBA00023012"/>
    </source>
</evidence>
<name>A0A0H2MMT2_VARPD</name>
<evidence type="ECO:0000256" key="2">
    <source>
        <dbReference type="ARBA" id="ARBA00004429"/>
    </source>
</evidence>
<feature type="region of interest" description="Disordered" evidence="18">
    <location>
        <begin position="443"/>
        <end position="464"/>
    </location>
</feature>
<dbReference type="InterPro" id="IPR003594">
    <property type="entry name" value="HATPase_dom"/>
</dbReference>
<evidence type="ECO:0000256" key="8">
    <source>
        <dbReference type="ARBA" id="ARBA00022592"/>
    </source>
</evidence>
<evidence type="ECO:0000256" key="11">
    <source>
        <dbReference type="ARBA" id="ARBA00022741"/>
    </source>
</evidence>
<proteinExistence type="predicted"/>
<evidence type="ECO:0000256" key="13">
    <source>
        <dbReference type="ARBA" id="ARBA00022840"/>
    </source>
</evidence>
<dbReference type="CDD" id="cd00082">
    <property type="entry name" value="HisKA"/>
    <property type="match status" value="1"/>
</dbReference>
<dbReference type="FunFam" id="1.10.287.130:FF:000008">
    <property type="entry name" value="Two-component sensor histidine kinase"/>
    <property type="match status" value="1"/>
</dbReference>
<keyword evidence="9 20" id="KW-0808">Transferase</keyword>
<dbReference type="InterPro" id="IPR035965">
    <property type="entry name" value="PAS-like_dom_sf"/>
</dbReference>
<dbReference type="InterPro" id="IPR003661">
    <property type="entry name" value="HisK_dim/P_dom"/>
</dbReference>
<evidence type="ECO:0000256" key="16">
    <source>
        <dbReference type="ARBA" id="ARBA00023136"/>
    </source>
</evidence>
<keyword evidence="21" id="KW-1185">Reference proteome</keyword>
<keyword evidence="16" id="KW-0472">Membrane</keyword>
<dbReference type="GO" id="GO:0005524">
    <property type="term" value="F:ATP binding"/>
    <property type="evidence" value="ECO:0007669"/>
    <property type="project" value="UniProtKB-KW"/>
</dbReference>
<evidence type="ECO:0000256" key="1">
    <source>
        <dbReference type="ARBA" id="ARBA00000085"/>
    </source>
</evidence>
<dbReference type="PRINTS" id="PR00344">
    <property type="entry name" value="BCTRLSENSOR"/>
</dbReference>
<dbReference type="InterPro" id="IPR036097">
    <property type="entry name" value="HisK_dim/P_sf"/>
</dbReference>
<keyword evidence="14" id="KW-1133">Transmembrane helix</keyword>
<evidence type="ECO:0000259" key="19">
    <source>
        <dbReference type="PROSITE" id="PS50109"/>
    </source>
</evidence>
<evidence type="ECO:0000256" key="7">
    <source>
        <dbReference type="ARBA" id="ARBA00022553"/>
    </source>
</evidence>
<keyword evidence="5" id="KW-0813">Transport</keyword>
<evidence type="ECO:0000256" key="4">
    <source>
        <dbReference type="ARBA" id="ARBA00019665"/>
    </source>
</evidence>
<dbReference type="Gene3D" id="1.10.287.130">
    <property type="match status" value="1"/>
</dbReference>
<dbReference type="EMBL" id="JZWI01000005">
    <property type="protein sequence ID" value="KLN58030.1"/>
    <property type="molecule type" value="Genomic_DNA"/>
</dbReference>
<dbReference type="InterPro" id="IPR013767">
    <property type="entry name" value="PAS_fold"/>
</dbReference>
<comment type="catalytic activity">
    <reaction evidence="1">
        <text>ATP + protein L-histidine = ADP + protein N-phospho-L-histidine.</text>
        <dbReference type="EC" id="2.7.13.3"/>
    </reaction>
</comment>
<protein>
    <recommendedName>
        <fullName evidence="4">Phosphate regulon sensor protein PhoR</fullName>
        <ecNumber evidence="3">2.7.13.3</ecNumber>
    </recommendedName>
</protein>
<dbReference type="GO" id="GO:0005886">
    <property type="term" value="C:plasma membrane"/>
    <property type="evidence" value="ECO:0007669"/>
    <property type="project" value="UniProtKB-SubCell"/>
</dbReference>
<accession>A0A0H2MMT2</accession>
<evidence type="ECO:0000256" key="5">
    <source>
        <dbReference type="ARBA" id="ARBA00022448"/>
    </source>
</evidence>
<feature type="domain" description="Histidine kinase" evidence="19">
    <location>
        <begin position="216"/>
        <end position="436"/>
    </location>
</feature>
<keyword evidence="7" id="KW-0597">Phosphoprotein</keyword>
<dbReference type="SUPFAM" id="SSF47384">
    <property type="entry name" value="Homodimeric domain of signal transducing histidine kinase"/>
    <property type="match status" value="1"/>
</dbReference>
<dbReference type="SMART" id="SM00387">
    <property type="entry name" value="HATPase_c"/>
    <property type="match status" value="1"/>
</dbReference>
<evidence type="ECO:0000256" key="12">
    <source>
        <dbReference type="ARBA" id="ARBA00022777"/>
    </source>
</evidence>
<dbReference type="Pfam" id="PF00989">
    <property type="entry name" value="PAS"/>
    <property type="match status" value="1"/>
</dbReference>
<dbReference type="RefSeq" id="WP_021007059.1">
    <property type="nucleotide sequence ID" value="NZ_JZWI01000005.1"/>
</dbReference>
<keyword evidence="10" id="KW-0812">Transmembrane</keyword>
<evidence type="ECO:0000256" key="10">
    <source>
        <dbReference type="ARBA" id="ARBA00022692"/>
    </source>
</evidence>
<dbReference type="SMART" id="SM00388">
    <property type="entry name" value="HisKA"/>
    <property type="match status" value="1"/>
</dbReference>
<evidence type="ECO:0000256" key="17">
    <source>
        <dbReference type="ARBA" id="ARBA00025207"/>
    </source>
</evidence>
<comment type="function">
    <text evidence="17">Member of the two-component regulatory system PhoR/PhoB involved in the phosphate regulon genes expression. PhoR may function as a membrane-associated protein kinase that phosphorylates PhoB in response to environmental signals.</text>
</comment>
<dbReference type="Pfam" id="PF11808">
    <property type="entry name" value="PhoR"/>
    <property type="match status" value="1"/>
</dbReference>
<dbReference type="InterPro" id="IPR000014">
    <property type="entry name" value="PAS"/>
</dbReference>
<dbReference type="InterPro" id="IPR005467">
    <property type="entry name" value="His_kinase_dom"/>
</dbReference>
<dbReference type="GO" id="GO:0004721">
    <property type="term" value="F:phosphoprotein phosphatase activity"/>
    <property type="evidence" value="ECO:0007669"/>
    <property type="project" value="InterPro"/>
</dbReference>
<dbReference type="AlphaFoldDB" id="A0A0H2MMT2"/>
<keyword evidence="6" id="KW-1003">Cell membrane</keyword>
<keyword evidence="15" id="KW-0902">Two-component regulatory system</keyword>
<dbReference type="InterPro" id="IPR014310">
    <property type="entry name" value="Sig_transdc_His_kinase_PhoR"/>
</dbReference>
<organism evidence="20 21">
    <name type="scientific">Variovorax paradoxus</name>
    <dbReference type="NCBI Taxonomy" id="34073"/>
    <lineage>
        <taxon>Bacteria</taxon>
        <taxon>Pseudomonadati</taxon>
        <taxon>Pseudomonadota</taxon>
        <taxon>Betaproteobacteria</taxon>
        <taxon>Burkholderiales</taxon>
        <taxon>Comamonadaceae</taxon>
        <taxon>Variovorax</taxon>
    </lineage>
</organism>
<evidence type="ECO:0000313" key="20">
    <source>
        <dbReference type="EMBL" id="KLN58030.1"/>
    </source>
</evidence>
<comment type="subcellular location">
    <subcellularLocation>
        <location evidence="2">Cell inner membrane</location>
        <topology evidence="2">Multi-pass membrane protein</topology>
    </subcellularLocation>
</comment>
<dbReference type="Pfam" id="PF02518">
    <property type="entry name" value="HATPase_c"/>
    <property type="match status" value="1"/>
</dbReference>
<dbReference type="InterPro" id="IPR036890">
    <property type="entry name" value="HATPase_C_sf"/>
</dbReference>
<dbReference type="GO" id="GO:0000155">
    <property type="term" value="F:phosphorelay sensor kinase activity"/>
    <property type="evidence" value="ECO:0007669"/>
    <property type="project" value="InterPro"/>
</dbReference>
<evidence type="ECO:0000256" key="3">
    <source>
        <dbReference type="ARBA" id="ARBA00012438"/>
    </source>
</evidence>
<dbReference type="InterPro" id="IPR004358">
    <property type="entry name" value="Sig_transdc_His_kin-like_C"/>
</dbReference>
<reference evidence="20 21" key="1">
    <citation type="submission" date="2015-03" db="EMBL/GenBank/DDBJ databases">
        <title>Genome sequence of Variovorax paradoxus TBEA6.</title>
        <authorList>
            <person name="Poehlein A."/>
            <person name="Schuldes J."/>
            <person name="Wuebbeler J.H."/>
            <person name="Hiessl S."/>
            <person name="Steinbuechel A."/>
            <person name="Daniel R."/>
        </authorList>
    </citation>
    <scope>NUCLEOTIDE SEQUENCE [LARGE SCALE GENOMIC DNA]</scope>
    <source>
        <strain evidence="20 21">TBEA6</strain>
    </source>
</reference>
<evidence type="ECO:0000256" key="9">
    <source>
        <dbReference type="ARBA" id="ARBA00022679"/>
    </source>
</evidence>
<dbReference type="SMART" id="SM00091">
    <property type="entry name" value="PAS"/>
    <property type="match status" value="1"/>
</dbReference>
<dbReference type="GO" id="GO:0006817">
    <property type="term" value="P:phosphate ion transport"/>
    <property type="evidence" value="ECO:0007669"/>
    <property type="project" value="UniProtKB-KW"/>
</dbReference>
<dbReference type="Proteomes" id="UP000035170">
    <property type="component" value="Unassembled WGS sequence"/>
</dbReference>
<gene>
    <name evidence="20" type="primary">phoR1</name>
    <name evidence="20" type="ORF">VPARA_10420</name>
</gene>
<evidence type="ECO:0000256" key="18">
    <source>
        <dbReference type="SAM" id="MobiDB-lite"/>
    </source>
</evidence>
<dbReference type="PANTHER" id="PTHR45453">
    <property type="entry name" value="PHOSPHATE REGULON SENSOR PROTEIN PHOR"/>
    <property type="match status" value="1"/>
</dbReference>
<dbReference type="SUPFAM" id="SSF55785">
    <property type="entry name" value="PYP-like sensor domain (PAS domain)"/>
    <property type="match status" value="1"/>
</dbReference>
<comment type="caution">
    <text evidence="20">The sequence shown here is derived from an EMBL/GenBank/DDBJ whole genome shotgun (WGS) entry which is preliminary data.</text>
</comment>
<evidence type="ECO:0000313" key="21">
    <source>
        <dbReference type="Proteomes" id="UP000035170"/>
    </source>
</evidence>
<dbReference type="NCBIfam" id="TIGR02966">
    <property type="entry name" value="phoR_proteo"/>
    <property type="match status" value="1"/>
</dbReference>
<dbReference type="InterPro" id="IPR021766">
    <property type="entry name" value="PhoR_N"/>
</dbReference>
<dbReference type="CDD" id="cd00130">
    <property type="entry name" value="PAS"/>
    <property type="match status" value="1"/>
</dbReference>
<dbReference type="PROSITE" id="PS50109">
    <property type="entry name" value="HIS_KIN"/>
    <property type="match status" value="1"/>
</dbReference>
<keyword evidence="12" id="KW-0418">Kinase</keyword>
<dbReference type="SUPFAM" id="SSF55874">
    <property type="entry name" value="ATPase domain of HSP90 chaperone/DNA topoisomerase II/histidine kinase"/>
    <property type="match status" value="1"/>
</dbReference>
<dbReference type="InterPro" id="IPR050351">
    <property type="entry name" value="BphY/WalK/GraS-like"/>
</dbReference>
<dbReference type="Pfam" id="PF00512">
    <property type="entry name" value="HisKA"/>
    <property type="match status" value="1"/>
</dbReference>
<dbReference type="FunFam" id="3.30.565.10:FF:000006">
    <property type="entry name" value="Sensor histidine kinase WalK"/>
    <property type="match status" value="1"/>
</dbReference>
<sequence>MPFRIATFLIASLAIGAGAAAIFGWKFGWLGAWLGAVLWLALDAWRAERLLKVLRNNAAGLPTRGAGVWGELSERIRKLLRDREQQTRQAEDRLQEFLAAIQASPNGVILLDEQGRIEWCNQTAASQFGIDAERDLLQHLANLVRDPAFVAYLASWNYSRDVVIDASGPGQGHQRSHPVRLSVQVHPYAGNRRMLLTRDITAVEQAEAMRRDFVANVSHEIRTPLTVLAGFVETLQNLPLDADERARYLSLMSQQSHRMETLVNDLLTLSRLEGSAAPSGNQWIRIRALLAQCEDEGRGLSGRLAPQGHRLSFSIDAESEISGAPTELQSAMSNLLSNAIRYTPGGGEVAVSWRLLPDGRGEYAVRDTGPGIAAEHIPRLTERFYRIDRSRSRETGGTGLGLAIVKHIAQRHGTELRIESTVGKGSRFALVFPATRVREARLSAAASEASGASSSAAARRTARP</sequence>
<keyword evidence="8" id="KW-0592">Phosphate transport</keyword>